<keyword evidence="1" id="KW-0547">Nucleotide-binding</keyword>
<evidence type="ECO:0000259" key="7">
    <source>
        <dbReference type="PROSITE" id="PS50045"/>
    </source>
</evidence>
<keyword evidence="4" id="KW-0238">DNA-binding</keyword>
<feature type="region of interest" description="Disordered" evidence="6">
    <location>
        <begin position="423"/>
        <end position="458"/>
    </location>
</feature>
<dbReference type="Pfam" id="PF25601">
    <property type="entry name" value="AAA_lid_14"/>
    <property type="match status" value="1"/>
</dbReference>
<sequence length="495" mass="55634">MSLPIPKQASADSACFSDNLTDIGICVFDQNGKFLYMNDSFLKIRNVTRAFYESRTAFDLLHNKLIDKCVLDSVREKKIPLSDVQNVVSPDGSCLRKQLVTVYPIFDEANSIKNYIAYYQNLESFIDSGTTVEVSEDDSSSFFIGDSRIIAENPTSKAMYAKAQEVADTDATVLITGESGTGKEVLARFIHASSNRRDQEMITVDCTALPSALVEAELFGYEKGSFTGANQSKAGLIEAADHGTLFLDELNSLPLELQGKLLRTIETKTVKRIGSLKSRQVDFRLIVASNVDLLQCVKNKTFRLDLYYRINVLAFHIQPLRRRLEDIIPLARAYEKIFQERYKRNRAFSANLYREMLAYSWPGNVRELKNFVERLVIMGPEDALLSVKNIASFLPNSQQEDTGLQEAEAAADHSILPVGMPEDILAESGSPDNTDLPQPSAPQKNSRSRSSDPEEEKAAIMEALRINQNHREKTAVYLHISRRTLQYKLKKYGLL</sequence>
<dbReference type="PROSITE" id="PS00675">
    <property type="entry name" value="SIGMA54_INTERACT_1"/>
    <property type="match status" value="1"/>
</dbReference>
<evidence type="ECO:0000256" key="2">
    <source>
        <dbReference type="ARBA" id="ARBA00022840"/>
    </source>
</evidence>
<dbReference type="PROSITE" id="PS00688">
    <property type="entry name" value="SIGMA54_INTERACT_3"/>
    <property type="match status" value="1"/>
</dbReference>
<evidence type="ECO:0000313" key="8">
    <source>
        <dbReference type="EMBL" id="MEQ2563895.1"/>
    </source>
</evidence>
<dbReference type="InterPro" id="IPR009057">
    <property type="entry name" value="Homeodomain-like_sf"/>
</dbReference>
<feature type="domain" description="Sigma-54 factor interaction" evidence="7">
    <location>
        <begin position="149"/>
        <end position="377"/>
    </location>
</feature>
<dbReference type="SUPFAM" id="SSF52540">
    <property type="entry name" value="P-loop containing nucleoside triphosphate hydrolases"/>
    <property type="match status" value="1"/>
</dbReference>
<feature type="compositionally biased region" description="Basic and acidic residues" evidence="6">
    <location>
        <begin position="449"/>
        <end position="458"/>
    </location>
</feature>
<dbReference type="Gene3D" id="3.40.50.300">
    <property type="entry name" value="P-loop containing nucleotide triphosphate hydrolases"/>
    <property type="match status" value="1"/>
</dbReference>
<feature type="compositionally biased region" description="Polar residues" evidence="6">
    <location>
        <begin position="430"/>
        <end position="445"/>
    </location>
</feature>
<keyword evidence="9" id="KW-1185">Reference proteome</keyword>
<dbReference type="InterPro" id="IPR025662">
    <property type="entry name" value="Sigma_54_int_dom_ATP-bd_1"/>
</dbReference>
<protein>
    <submittedName>
        <fullName evidence="8">Sigma 54-interacting transcriptional regulator</fullName>
    </submittedName>
</protein>
<name>A0ABV1HNI7_9FIRM</name>
<dbReference type="CDD" id="cd00130">
    <property type="entry name" value="PAS"/>
    <property type="match status" value="1"/>
</dbReference>
<dbReference type="PANTHER" id="PTHR32071">
    <property type="entry name" value="TRANSCRIPTIONAL REGULATORY PROTEIN"/>
    <property type="match status" value="1"/>
</dbReference>
<reference evidence="8 9" key="1">
    <citation type="submission" date="2024-03" db="EMBL/GenBank/DDBJ databases">
        <title>Human intestinal bacterial collection.</title>
        <authorList>
            <person name="Pauvert C."/>
            <person name="Hitch T.C.A."/>
            <person name="Clavel T."/>
        </authorList>
    </citation>
    <scope>NUCLEOTIDE SEQUENCE [LARGE SCALE GENOMIC DNA]</scope>
    <source>
        <strain evidence="8 9">CLA-AP-H27</strain>
    </source>
</reference>
<keyword evidence="5" id="KW-0804">Transcription</keyword>
<dbReference type="Gene3D" id="3.30.450.20">
    <property type="entry name" value="PAS domain"/>
    <property type="match status" value="1"/>
</dbReference>
<organism evidence="8 9">
    <name type="scientific">Ventrimonas faecis</name>
    <dbReference type="NCBI Taxonomy" id="3133170"/>
    <lineage>
        <taxon>Bacteria</taxon>
        <taxon>Bacillati</taxon>
        <taxon>Bacillota</taxon>
        <taxon>Clostridia</taxon>
        <taxon>Lachnospirales</taxon>
        <taxon>Lachnospiraceae</taxon>
        <taxon>Ventrimonas</taxon>
    </lineage>
</organism>
<dbReference type="InterPro" id="IPR027417">
    <property type="entry name" value="P-loop_NTPase"/>
</dbReference>
<dbReference type="Proteomes" id="UP001437460">
    <property type="component" value="Unassembled WGS sequence"/>
</dbReference>
<dbReference type="PANTHER" id="PTHR32071:SF21">
    <property type="entry name" value="TRANSCRIPTIONAL REGULATORY PROTEIN FLGR"/>
    <property type="match status" value="1"/>
</dbReference>
<dbReference type="InterPro" id="IPR002197">
    <property type="entry name" value="HTH_Fis"/>
</dbReference>
<dbReference type="InterPro" id="IPR025944">
    <property type="entry name" value="Sigma_54_int_dom_CS"/>
</dbReference>
<dbReference type="PRINTS" id="PR01590">
    <property type="entry name" value="HTHFIS"/>
</dbReference>
<comment type="caution">
    <text evidence="8">The sequence shown here is derived from an EMBL/GenBank/DDBJ whole genome shotgun (WGS) entry which is preliminary data.</text>
</comment>
<dbReference type="SUPFAM" id="SSF46689">
    <property type="entry name" value="Homeodomain-like"/>
    <property type="match status" value="1"/>
</dbReference>
<evidence type="ECO:0000256" key="6">
    <source>
        <dbReference type="SAM" id="MobiDB-lite"/>
    </source>
</evidence>
<evidence type="ECO:0000313" key="9">
    <source>
        <dbReference type="Proteomes" id="UP001437460"/>
    </source>
</evidence>
<dbReference type="EMBL" id="JBBMFJ010000027">
    <property type="protein sequence ID" value="MEQ2563895.1"/>
    <property type="molecule type" value="Genomic_DNA"/>
</dbReference>
<dbReference type="RefSeq" id="WP_349229971.1">
    <property type="nucleotide sequence ID" value="NZ_JBBMFJ010000027.1"/>
</dbReference>
<dbReference type="Pfam" id="PF00158">
    <property type="entry name" value="Sigma54_activat"/>
    <property type="match status" value="1"/>
</dbReference>
<proteinExistence type="predicted"/>
<evidence type="ECO:0000256" key="5">
    <source>
        <dbReference type="ARBA" id="ARBA00023163"/>
    </source>
</evidence>
<dbReference type="Gene3D" id="1.10.10.60">
    <property type="entry name" value="Homeodomain-like"/>
    <property type="match status" value="1"/>
</dbReference>
<accession>A0ABV1HNI7</accession>
<dbReference type="CDD" id="cd00009">
    <property type="entry name" value="AAA"/>
    <property type="match status" value="1"/>
</dbReference>
<dbReference type="PROSITE" id="PS50045">
    <property type="entry name" value="SIGMA54_INTERACT_4"/>
    <property type="match status" value="1"/>
</dbReference>
<dbReference type="InterPro" id="IPR003593">
    <property type="entry name" value="AAA+_ATPase"/>
</dbReference>
<dbReference type="InterPro" id="IPR035965">
    <property type="entry name" value="PAS-like_dom_sf"/>
</dbReference>
<evidence type="ECO:0000256" key="4">
    <source>
        <dbReference type="ARBA" id="ARBA00023125"/>
    </source>
</evidence>
<keyword evidence="3" id="KW-0805">Transcription regulation</keyword>
<dbReference type="InterPro" id="IPR058031">
    <property type="entry name" value="AAA_lid_NorR"/>
</dbReference>
<dbReference type="SUPFAM" id="SSF55785">
    <property type="entry name" value="PYP-like sensor domain (PAS domain)"/>
    <property type="match status" value="1"/>
</dbReference>
<dbReference type="SMART" id="SM00382">
    <property type="entry name" value="AAA"/>
    <property type="match status" value="1"/>
</dbReference>
<evidence type="ECO:0000256" key="3">
    <source>
        <dbReference type="ARBA" id="ARBA00023015"/>
    </source>
</evidence>
<dbReference type="InterPro" id="IPR002078">
    <property type="entry name" value="Sigma_54_int"/>
</dbReference>
<gene>
    <name evidence="8" type="ORF">WMO41_12105</name>
</gene>
<dbReference type="Gene3D" id="1.10.8.60">
    <property type="match status" value="1"/>
</dbReference>
<dbReference type="Pfam" id="PF02954">
    <property type="entry name" value="HTH_8"/>
    <property type="match status" value="1"/>
</dbReference>
<evidence type="ECO:0000256" key="1">
    <source>
        <dbReference type="ARBA" id="ARBA00022741"/>
    </source>
</evidence>
<keyword evidence="2" id="KW-0067">ATP-binding</keyword>
<dbReference type="InterPro" id="IPR000014">
    <property type="entry name" value="PAS"/>
</dbReference>